<feature type="compositionally biased region" description="Basic and acidic residues" evidence="1">
    <location>
        <begin position="35"/>
        <end position="44"/>
    </location>
</feature>
<evidence type="ECO:0000313" key="3">
    <source>
        <dbReference type="Proteomes" id="UP001599756"/>
    </source>
</evidence>
<organism evidence="2 3">
    <name type="scientific">Streptomyces anandii</name>
    <dbReference type="NCBI Taxonomy" id="285454"/>
    <lineage>
        <taxon>Bacteria</taxon>
        <taxon>Bacillati</taxon>
        <taxon>Actinomycetota</taxon>
        <taxon>Actinomycetes</taxon>
        <taxon>Kitasatosporales</taxon>
        <taxon>Streptomycetaceae</taxon>
        <taxon>Streptomyces</taxon>
    </lineage>
</organism>
<keyword evidence="3" id="KW-1185">Reference proteome</keyword>
<dbReference type="EMBL" id="JBHYTS010000018">
    <property type="protein sequence ID" value="MFE1751680.1"/>
    <property type="molecule type" value="Genomic_DNA"/>
</dbReference>
<feature type="compositionally biased region" description="Basic and acidic residues" evidence="1">
    <location>
        <begin position="19"/>
        <end position="28"/>
    </location>
</feature>
<comment type="caution">
    <text evidence="2">The sequence shown here is derived from an EMBL/GenBank/DDBJ whole genome shotgun (WGS) entry which is preliminary data.</text>
</comment>
<feature type="region of interest" description="Disordered" evidence="1">
    <location>
        <begin position="1"/>
        <end position="50"/>
    </location>
</feature>
<accession>A0ABW6H4X4</accession>
<proteinExistence type="predicted"/>
<dbReference type="RefSeq" id="WP_381806999.1">
    <property type="nucleotide sequence ID" value="NZ_JBHYTS010000018.1"/>
</dbReference>
<name>A0ABW6H4X4_9ACTN</name>
<evidence type="ECO:0000256" key="1">
    <source>
        <dbReference type="SAM" id="MobiDB-lite"/>
    </source>
</evidence>
<protein>
    <submittedName>
        <fullName evidence="2">Uncharacterized protein</fullName>
    </submittedName>
</protein>
<sequence length="50" mass="5479">MARSVRVDPDSDLGLSPAKRAEQAREGGRPGQSQHLREVPKPPVEEELDS</sequence>
<reference evidence="2 3" key="1">
    <citation type="submission" date="2024-09" db="EMBL/GenBank/DDBJ databases">
        <title>The Natural Products Discovery Center: Release of the First 8490 Sequenced Strains for Exploring Actinobacteria Biosynthetic Diversity.</title>
        <authorList>
            <person name="Kalkreuter E."/>
            <person name="Kautsar S.A."/>
            <person name="Yang D."/>
            <person name="Bader C.D."/>
            <person name="Teijaro C.N."/>
            <person name="Fluegel L."/>
            <person name="Davis C.M."/>
            <person name="Simpson J.R."/>
            <person name="Lauterbach L."/>
            <person name="Steele A.D."/>
            <person name="Gui C."/>
            <person name="Meng S."/>
            <person name="Li G."/>
            <person name="Viehrig K."/>
            <person name="Ye F."/>
            <person name="Su P."/>
            <person name="Kiefer A.F."/>
            <person name="Nichols A."/>
            <person name="Cepeda A.J."/>
            <person name="Yan W."/>
            <person name="Fan B."/>
            <person name="Jiang Y."/>
            <person name="Adhikari A."/>
            <person name="Zheng C.-J."/>
            <person name="Schuster L."/>
            <person name="Cowan T.M."/>
            <person name="Smanski M.J."/>
            <person name="Chevrette M.G."/>
            <person name="De Carvalho L.P.S."/>
            <person name="Shen B."/>
        </authorList>
    </citation>
    <scope>NUCLEOTIDE SEQUENCE [LARGE SCALE GENOMIC DNA]</scope>
    <source>
        <strain evidence="2 3">NPDC059500</strain>
    </source>
</reference>
<dbReference type="Proteomes" id="UP001599756">
    <property type="component" value="Unassembled WGS sequence"/>
</dbReference>
<gene>
    <name evidence="2" type="ORF">ACFW88_14230</name>
</gene>
<evidence type="ECO:0000313" key="2">
    <source>
        <dbReference type="EMBL" id="MFE1751680.1"/>
    </source>
</evidence>